<name>A0A3M7TN49_9BACI</name>
<proteinExistence type="predicted"/>
<keyword evidence="2" id="KW-1185">Reference proteome</keyword>
<organism evidence="1 2">
    <name type="scientific">Alteribacter keqinensis</name>
    <dbReference type="NCBI Taxonomy" id="2483800"/>
    <lineage>
        <taxon>Bacteria</taxon>
        <taxon>Bacillati</taxon>
        <taxon>Bacillota</taxon>
        <taxon>Bacilli</taxon>
        <taxon>Bacillales</taxon>
        <taxon>Bacillaceae</taxon>
        <taxon>Alteribacter</taxon>
    </lineage>
</organism>
<comment type="caution">
    <text evidence="1">The sequence shown here is derived from an EMBL/GenBank/DDBJ whole genome shotgun (WGS) entry which is preliminary data.</text>
</comment>
<accession>A0A3M7TN49</accession>
<dbReference type="Proteomes" id="UP000278746">
    <property type="component" value="Unassembled WGS sequence"/>
</dbReference>
<gene>
    <name evidence="1" type="ORF">EBO34_20245</name>
</gene>
<dbReference type="EMBL" id="RHIB01000006">
    <property type="protein sequence ID" value="RNA65943.1"/>
    <property type="molecule type" value="Genomic_DNA"/>
</dbReference>
<evidence type="ECO:0000313" key="2">
    <source>
        <dbReference type="Proteomes" id="UP000278746"/>
    </source>
</evidence>
<dbReference type="AlphaFoldDB" id="A0A3M7TN49"/>
<evidence type="ECO:0000313" key="1">
    <source>
        <dbReference type="EMBL" id="RNA65943.1"/>
    </source>
</evidence>
<reference evidence="1 2" key="1">
    <citation type="submission" date="2018-10" db="EMBL/GenBank/DDBJ databases">
        <title>Bacillus Keqinensis sp. nov., a moderately halophilic bacterium isolated from a saline-alkaline lake.</title>
        <authorList>
            <person name="Wang H."/>
        </authorList>
    </citation>
    <scope>NUCLEOTIDE SEQUENCE [LARGE SCALE GENOMIC DNA]</scope>
    <source>
        <strain evidence="1 2">KQ-3</strain>
    </source>
</reference>
<protein>
    <submittedName>
        <fullName evidence="1">Uncharacterized protein</fullName>
    </submittedName>
</protein>
<sequence length="89" mass="10227">MNGQVMQAFSLLKINEVHQKARIPRFFVSLFSYKANKANFPIEQHFSKMNKISRGIQTKSDVDVTAPLLRCRGNSSTIEAISKRMRIKK</sequence>